<dbReference type="PROSITE" id="PS51354">
    <property type="entry name" value="GLUTAREDOXIN_2"/>
    <property type="match status" value="1"/>
</dbReference>
<dbReference type="InterPro" id="IPR014025">
    <property type="entry name" value="Glutaredoxin_subgr"/>
</dbReference>
<accession>A0A381U424</accession>
<dbReference type="Pfam" id="PF00462">
    <property type="entry name" value="Glutaredoxin"/>
    <property type="match status" value="1"/>
</dbReference>
<feature type="domain" description="Glutaredoxin" evidence="1">
    <location>
        <begin position="5"/>
        <end position="65"/>
    </location>
</feature>
<dbReference type="GO" id="GO:0045454">
    <property type="term" value="P:cell redox homeostasis"/>
    <property type="evidence" value="ECO:0007669"/>
    <property type="project" value="TreeGrafter"/>
</dbReference>
<dbReference type="InterPro" id="IPR036249">
    <property type="entry name" value="Thioredoxin-like_sf"/>
</dbReference>
<gene>
    <name evidence="2" type="ORF">METZ01_LOCUS74911</name>
</gene>
<sequence>MNTATIYGTPTCAWCDKAEDLLESKGYEVNKIDITSSRKHYDDMQKVVGNNVRTVPQIILNDKYVGGYGEVEQYLNK</sequence>
<proteinExistence type="predicted"/>
<reference evidence="2" key="1">
    <citation type="submission" date="2018-05" db="EMBL/GenBank/DDBJ databases">
        <authorList>
            <person name="Lanie J.A."/>
            <person name="Ng W.-L."/>
            <person name="Kazmierczak K.M."/>
            <person name="Andrzejewski T.M."/>
            <person name="Davidsen T.M."/>
            <person name="Wayne K.J."/>
            <person name="Tettelin H."/>
            <person name="Glass J.I."/>
            <person name="Rusch D."/>
            <person name="Podicherti R."/>
            <person name="Tsui H.-C.T."/>
            <person name="Winkler M.E."/>
        </authorList>
    </citation>
    <scope>NUCLEOTIDE SEQUENCE</scope>
</reference>
<name>A0A381U424_9ZZZZ</name>
<dbReference type="EMBL" id="UINC01005554">
    <property type="protein sequence ID" value="SVA22057.1"/>
    <property type="molecule type" value="Genomic_DNA"/>
</dbReference>
<dbReference type="InterPro" id="IPR002109">
    <property type="entry name" value="Glutaredoxin"/>
</dbReference>
<dbReference type="PRINTS" id="PR00160">
    <property type="entry name" value="GLUTAREDOXIN"/>
</dbReference>
<dbReference type="InterPro" id="IPR051548">
    <property type="entry name" value="Grx-like_ET"/>
</dbReference>
<dbReference type="GO" id="GO:0009055">
    <property type="term" value="F:electron transfer activity"/>
    <property type="evidence" value="ECO:0007669"/>
    <property type="project" value="TreeGrafter"/>
</dbReference>
<dbReference type="SUPFAM" id="SSF52833">
    <property type="entry name" value="Thioredoxin-like"/>
    <property type="match status" value="1"/>
</dbReference>
<dbReference type="Gene3D" id="3.40.30.10">
    <property type="entry name" value="Glutaredoxin"/>
    <property type="match status" value="1"/>
</dbReference>
<dbReference type="AlphaFoldDB" id="A0A381U424"/>
<protein>
    <recommendedName>
        <fullName evidence="1">Glutaredoxin domain-containing protein</fullName>
    </recommendedName>
</protein>
<evidence type="ECO:0000313" key="2">
    <source>
        <dbReference type="EMBL" id="SVA22057.1"/>
    </source>
</evidence>
<evidence type="ECO:0000259" key="1">
    <source>
        <dbReference type="Pfam" id="PF00462"/>
    </source>
</evidence>
<organism evidence="2">
    <name type="scientific">marine metagenome</name>
    <dbReference type="NCBI Taxonomy" id="408172"/>
    <lineage>
        <taxon>unclassified sequences</taxon>
        <taxon>metagenomes</taxon>
        <taxon>ecological metagenomes</taxon>
    </lineage>
</organism>
<dbReference type="CDD" id="cd02066">
    <property type="entry name" value="GRX_family"/>
    <property type="match status" value="1"/>
</dbReference>
<dbReference type="PANTHER" id="PTHR34386:SF1">
    <property type="entry name" value="GLUTAREDOXIN-LIKE PROTEIN NRDH"/>
    <property type="match status" value="1"/>
</dbReference>
<dbReference type="PANTHER" id="PTHR34386">
    <property type="entry name" value="GLUTAREDOXIN"/>
    <property type="match status" value="1"/>
</dbReference>